<keyword evidence="4" id="KW-1185">Reference proteome</keyword>
<dbReference type="OrthoDB" id="9798046at2"/>
<evidence type="ECO:0000313" key="3">
    <source>
        <dbReference type="EMBL" id="TSE25322.1"/>
    </source>
</evidence>
<dbReference type="RefSeq" id="WP_143904574.1">
    <property type="nucleotide sequence ID" value="NZ_VJOL01000114.1"/>
</dbReference>
<dbReference type="PANTHER" id="PTHR33755">
    <property type="entry name" value="TOXIN PARE1-RELATED"/>
    <property type="match status" value="1"/>
</dbReference>
<accession>A0A554WP29</accession>
<dbReference type="EMBL" id="VJOL01000114">
    <property type="protein sequence ID" value="TSE25322.1"/>
    <property type="molecule type" value="Genomic_DNA"/>
</dbReference>
<comment type="similarity">
    <text evidence="1">Belongs to the RelE toxin family.</text>
</comment>
<name>A0A554WP29_9BURK</name>
<reference evidence="3 4" key="1">
    <citation type="submission" date="2019-07" db="EMBL/GenBank/DDBJ databases">
        <title>Tepidimonas thermarum AA-1 draft genome.</title>
        <authorList>
            <person name="Da Costa M.S."/>
            <person name="Froufe H.J.C."/>
            <person name="Egas C."/>
            <person name="Albuquerque L."/>
        </authorList>
    </citation>
    <scope>NUCLEOTIDE SEQUENCE [LARGE SCALE GENOMIC DNA]</scope>
    <source>
        <strain evidence="3 4">AA-1</strain>
    </source>
</reference>
<evidence type="ECO:0000256" key="2">
    <source>
        <dbReference type="ARBA" id="ARBA00022649"/>
    </source>
</evidence>
<dbReference type="Gene3D" id="3.30.2310.20">
    <property type="entry name" value="RelE-like"/>
    <property type="match status" value="1"/>
</dbReference>
<dbReference type="PANTHER" id="PTHR33755:SF6">
    <property type="entry name" value="PLASMID STABILIZATION SYSTEM PROTEIN"/>
    <property type="match status" value="1"/>
</dbReference>
<organism evidence="3 4">
    <name type="scientific">Tepidimonas thermarum</name>
    <dbReference type="NCBI Taxonomy" id="335431"/>
    <lineage>
        <taxon>Bacteria</taxon>
        <taxon>Pseudomonadati</taxon>
        <taxon>Pseudomonadota</taxon>
        <taxon>Betaproteobacteria</taxon>
        <taxon>Burkholderiales</taxon>
        <taxon>Tepidimonas</taxon>
    </lineage>
</organism>
<dbReference type="InterPro" id="IPR051803">
    <property type="entry name" value="TA_system_RelE-like_toxin"/>
</dbReference>
<gene>
    <name evidence="3" type="primary">parE1</name>
    <name evidence="3" type="ORF">Tther_02599</name>
</gene>
<dbReference type="InterPro" id="IPR007712">
    <property type="entry name" value="RelE/ParE_toxin"/>
</dbReference>
<evidence type="ECO:0000313" key="4">
    <source>
        <dbReference type="Proteomes" id="UP000318542"/>
    </source>
</evidence>
<evidence type="ECO:0000256" key="1">
    <source>
        <dbReference type="ARBA" id="ARBA00006226"/>
    </source>
</evidence>
<dbReference type="AlphaFoldDB" id="A0A554WP29"/>
<dbReference type="Pfam" id="PF05016">
    <property type="entry name" value="ParE_toxin"/>
    <property type="match status" value="1"/>
</dbReference>
<protein>
    <submittedName>
        <fullName evidence="3">Toxin ParE1</fullName>
    </submittedName>
</protein>
<dbReference type="InterPro" id="IPR035093">
    <property type="entry name" value="RelE/ParE_toxin_dom_sf"/>
</dbReference>
<sequence>MTRLVYTPQSRRDLNDIGLYIARDNPRRAMSFVRELRAQCRKITQAPQAYRPRPELGEGIRSCAYGNYVVFFVEEPGLVRIVRVLHGAMDIEVQFAEKYSTPPTKPT</sequence>
<comment type="caution">
    <text evidence="3">The sequence shown here is derived from an EMBL/GenBank/DDBJ whole genome shotgun (WGS) entry which is preliminary data.</text>
</comment>
<proteinExistence type="inferred from homology"/>
<dbReference type="Proteomes" id="UP000318542">
    <property type="component" value="Unassembled WGS sequence"/>
</dbReference>
<keyword evidence="2" id="KW-1277">Toxin-antitoxin system</keyword>